<dbReference type="PROSITE" id="PS50949">
    <property type="entry name" value="HTH_GNTR"/>
    <property type="match status" value="1"/>
</dbReference>
<dbReference type="PANTHER" id="PTHR43537">
    <property type="entry name" value="TRANSCRIPTIONAL REGULATOR, GNTR FAMILY"/>
    <property type="match status" value="1"/>
</dbReference>
<dbReference type="Gene3D" id="1.10.10.10">
    <property type="entry name" value="Winged helix-like DNA-binding domain superfamily/Winged helix DNA-binding domain"/>
    <property type="match status" value="1"/>
</dbReference>
<dbReference type="InterPro" id="IPR008920">
    <property type="entry name" value="TF_FadR/GntR_C"/>
</dbReference>
<evidence type="ECO:0000313" key="5">
    <source>
        <dbReference type="EMBL" id="EQB19779.1"/>
    </source>
</evidence>
<dbReference type="GO" id="GO:0003700">
    <property type="term" value="F:DNA-binding transcription factor activity"/>
    <property type="evidence" value="ECO:0007669"/>
    <property type="project" value="InterPro"/>
</dbReference>
<dbReference type="SUPFAM" id="SSF48008">
    <property type="entry name" value="GntR ligand-binding domain-like"/>
    <property type="match status" value="1"/>
</dbReference>
<dbReference type="InterPro" id="IPR000524">
    <property type="entry name" value="Tscrpt_reg_HTH_GntR"/>
</dbReference>
<dbReference type="CDD" id="cd07377">
    <property type="entry name" value="WHTH_GntR"/>
    <property type="match status" value="1"/>
</dbReference>
<keyword evidence="6" id="KW-1185">Reference proteome</keyword>
<name>T0JD64_9SPHN</name>
<dbReference type="GO" id="GO:0003677">
    <property type="term" value="F:DNA binding"/>
    <property type="evidence" value="ECO:0007669"/>
    <property type="project" value="UniProtKB-KW"/>
</dbReference>
<evidence type="ECO:0000256" key="2">
    <source>
        <dbReference type="ARBA" id="ARBA00023125"/>
    </source>
</evidence>
<dbReference type="SUPFAM" id="SSF46785">
    <property type="entry name" value="Winged helix' DNA-binding domain"/>
    <property type="match status" value="1"/>
</dbReference>
<keyword evidence="1" id="KW-0805">Transcription regulation</keyword>
<dbReference type="PATRIC" id="fig|1096930.3.peg.80"/>
<accession>T0JD64</accession>
<dbReference type="Pfam" id="PF07729">
    <property type="entry name" value="FCD"/>
    <property type="match status" value="1"/>
</dbReference>
<dbReference type="InterPro" id="IPR036390">
    <property type="entry name" value="WH_DNA-bd_sf"/>
</dbReference>
<dbReference type="eggNOG" id="COG2186">
    <property type="taxonomic scope" value="Bacteria"/>
</dbReference>
<dbReference type="PANTHER" id="PTHR43537:SF44">
    <property type="entry name" value="GNTR FAMILY REGULATORY PROTEIN"/>
    <property type="match status" value="1"/>
</dbReference>
<gene>
    <name evidence="5" type="ORF">L284_00390</name>
</gene>
<dbReference type="Pfam" id="PF00392">
    <property type="entry name" value="GntR"/>
    <property type="match status" value="1"/>
</dbReference>
<protein>
    <recommendedName>
        <fullName evidence="4">HTH gntR-type domain-containing protein</fullName>
    </recommendedName>
</protein>
<dbReference type="InterPro" id="IPR036388">
    <property type="entry name" value="WH-like_DNA-bd_sf"/>
</dbReference>
<organism evidence="5 6">
    <name type="scientific">Novosphingobium lindaniclasticum LE124</name>
    <dbReference type="NCBI Taxonomy" id="1096930"/>
    <lineage>
        <taxon>Bacteria</taxon>
        <taxon>Pseudomonadati</taxon>
        <taxon>Pseudomonadota</taxon>
        <taxon>Alphaproteobacteria</taxon>
        <taxon>Sphingomonadales</taxon>
        <taxon>Sphingomonadaceae</taxon>
        <taxon>Novosphingobium</taxon>
    </lineage>
</organism>
<dbReference type="AlphaFoldDB" id="T0JD64"/>
<dbReference type="InterPro" id="IPR011711">
    <property type="entry name" value="GntR_C"/>
</dbReference>
<keyword evidence="2" id="KW-0238">DNA-binding</keyword>
<feature type="domain" description="HTH gntR-type" evidence="4">
    <location>
        <begin position="23"/>
        <end position="91"/>
    </location>
</feature>
<dbReference type="SMART" id="SM00895">
    <property type="entry name" value="FCD"/>
    <property type="match status" value="1"/>
</dbReference>
<dbReference type="Proteomes" id="UP000015527">
    <property type="component" value="Unassembled WGS sequence"/>
</dbReference>
<reference evidence="5 6" key="1">
    <citation type="journal article" date="2013" name="Genome Announc.">
        <title>Genome Sequence of Novosphingobium lindaniclasticum LE124T, Isolated from a Hexachlorocyclohexane Dumpsite.</title>
        <authorList>
            <person name="Saxena A."/>
            <person name="Nayyar N."/>
            <person name="Sangwan N."/>
            <person name="Kumari R."/>
            <person name="Khurana J.P."/>
            <person name="Lal R."/>
        </authorList>
    </citation>
    <scope>NUCLEOTIDE SEQUENCE [LARGE SCALE GENOMIC DNA]</scope>
    <source>
        <strain evidence="5 6">LE124</strain>
    </source>
</reference>
<dbReference type="SMART" id="SM00345">
    <property type="entry name" value="HTH_GNTR"/>
    <property type="match status" value="1"/>
</dbReference>
<evidence type="ECO:0000313" key="6">
    <source>
        <dbReference type="Proteomes" id="UP000015527"/>
    </source>
</evidence>
<dbReference type="PRINTS" id="PR00035">
    <property type="entry name" value="HTHGNTR"/>
</dbReference>
<dbReference type="EMBL" id="ATHL01000001">
    <property type="protein sequence ID" value="EQB19779.1"/>
    <property type="molecule type" value="Genomic_DNA"/>
</dbReference>
<proteinExistence type="predicted"/>
<evidence type="ECO:0000256" key="1">
    <source>
        <dbReference type="ARBA" id="ARBA00023015"/>
    </source>
</evidence>
<dbReference type="Gene3D" id="1.20.120.530">
    <property type="entry name" value="GntR ligand-binding domain-like"/>
    <property type="match status" value="1"/>
</dbReference>
<sequence>MMANNGLGTESVEAREALPLMSGRLHHAVAQRLATHVVNGDYPTGHIFPAEVEHAELLGVSRSVLREAFRMLTAKGLVSSRPKAGTRVNERRKWNLLDPDVLSWQIQCGASDEFLRDLFELRMVVEPQAAEMAALRRDDRQLLDMGNALEAMERYTLTDAKGRAADIRFHELLMEATRNEMLQALSNSISTAIASTTTIKHAKKDSPRDPMPEHFALYAQIAEQNPAKARKAMITLIELAHADTQVALRR</sequence>
<keyword evidence="3" id="KW-0804">Transcription</keyword>
<comment type="caution">
    <text evidence="5">The sequence shown here is derived from an EMBL/GenBank/DDBJ whole genome shotgun (WGS) entry which is preliminary data.</text>
</comment>
<evidence type="ECO:0000259" key="4">
    <source>
        <dbReference type="PROSITE" id="PS50949"/>
    </source>
</evidence>
<evidence type="ECO:0000256" key="3">
    <source>
        <dbReference type="ARBA" id="ARBA00023163"/>
    </source>
</evidence>